<feature type="region of interest" description="Disordered" evidence="1">
    <location>
        <begin position="330"/>
        <end position="372"/>
    </location>
</feature>
<dbReference type="Proteomes" id="UP001172155">
    <property type="component" value="Unassembled WGS sequence"/>
</dbReference>
<comment type="caution">
    <text evidence="2">The sequence shown here is derived from an EMBL/GenBank/DDBJ whole genome shotgun (WGS) entry which is preliminary data.</text>
</comment>
<dbReference type="AlphaFoldDB" id="A0AA40F8F7"/>
<feature type="compositionally biased region" description="Polar residues" evidence="1">
    <location>
        <begin position="170"/>
        <end position="181"/>
    </location>
</feature>
<reference evidence="2" key="1">
    <citation type="submission" date="2023-06" db="EMBL/GenBank/DDBJ databases">
        <title>Genome-scale phylogeny and comparative genomics of the fungal order Sordariales.</title>
        <authorList>
            <consortium name="Lawrence Berkeley National Laboratory"/>
            <person name="Hensen N."/>
            <person name="Bonometti L."/>
            <person name="Westerberg I."/>
            <person name="Brannstrom I.O."/>
            <person name="Guillou S."/>
            <person name="Cros-Aarteil S."/>
            <person name="Calhoun S."/>
            <person name="Haridas S."/>
            <person name="Kuo A."/>
            <person name="Mondo S."/>
            <person name="Pangilinan J."/>
            <person name="Riley R."/>
            <person name="LaButti K."/>
            <person name="Andreopoulos B."/>
            <person name="Lipzen A."/>
            <person name="Chen C."/>
            <person name="Yanf M."/>
            <person name="Daum C."/>
            <person name="Ng V."/>
            <person name="Clum A."/>
            <person name="Steindorff A."/>
            <person name="Ohm R."/>
            <person name="Martin F."/>
            <person name="Silar P."/>
            <person name="Natvig D."/>
            <person name="Lalanne C."/>
            <person name="Gautier V."/>
            <person name="Ament-velasquez S.L."/>
            <person name="Kruys A."/>
            <person name="Hutchinson M.I."/>
            <person name="Powell A.J."/>
            <person name="Barry K."/>
            <person name="Miller A.N."/>
            <person name="Grigoriev I.V."/>
            <person name="Debuchy R."/>
            <person name="Gladieux P."/>
            <person name="Thoren M.H."/>
            <person name="Johannesson H."/>
        </authorList>
    </citation>
    <scope>NUCLEOTIDE SEQUENCE</scope>
    <source>
        <strain evidence="2">SMH3187-1</strain>
    </source>
</reference>
<sequence>MRPDDIRPYIDADHLLRSILDDRPPTATISPSGELLRAVERFHRNVHRVLAANAATTADDHSSADAHPDVDMSQEREGPSRRRFSRDADPPNDGESARPANTALPSLPPLRSLHRMSMPSTGSSASRPGRYLRERNLERYRSSMENRTSFHSDSLVEGNSSLRALLDLTSPSLPQSSNMSRLPSPLPSTDHLEDTRRSKRRKLDSDKINSGHKAIRYGKYGQQEPGQLTMEIVSCDGGQYSYSDGSSYTAENILRNDNSVYCTKGNRCNIVLRHQGATVFSLQELIIKAPAPMSAPGAITYSSPVREGMVFVSMDHDDLLTRTAQYQIQYQSSRSNQSTTNVTNATGHLSRTPPPGDFYPPNVDDDADADDDDYDYRVAQIPSEFNVSPPPFNITTECSEDHSGDEGGRPPGFLRSQRRTPNRIGALPFESDNDDEGDVWTEWPGPGPRPENGRHTPYGWQPWGEPPDSLEQAREASQLATQEAVRAVGGELMAPLTRFHIDKDKNKCSITFDPPVSGRFILLKFWSPQLGPSTNIDIQAVIAKGFSGPRYFSSVARM</sequence>
<gene>
    <name evidence="2" type="ORF">B0T18DRAFT_396100</name>
</gene>
<keyword evidence="3" id="KW-1185">Reference proteome</keyword>
<feature type="region of interest" description="Disordered" evidence="1">
    <location>
        <begin position="384"/>
        <end position="456"/>
    </location>
</feature>
<proteinExistence type="predicted"/>
<protein>
    <submittedName>
        <fullName evidence="2">Uncharacterized protein</fullName>
    </submittedName>
</protein>
<feature type="region of interest" description="Disordered" evidence="1">
    <location>
        <begin position="170"/>
        <end position="208"/>
    </location>
</feature>
<feature type="compositionally biased region" description="Acidic residues" evidence="1">
    <location>
        <begin position="363"/>
        <end position="372"/>
    </location>
</feature>
<evidence type="ECO:0000256" key="1">
    <source>
        <dbReference type="SAM" id="MobiDB-lite"/>
    </source>
</evidence>
<feature type="region of interest" description="Disordered" evidence="1">
    <location>
        <begin position="54"/>
        <end position="132"/>
    </location>
</feature>
<evidence type="ECO:0000313" key="3">
    <source>
        <dbReference type="Proteomes" id="UP001172155"/>
    </source>
</evidence>
<organism evidence="2 3">
    <name type="scientific">Schizothecium vesticola</name>
    <dbReference type="NCBI Taxonomy" id="314040"/>
    <lineage>
        <taxon>Eukaryota</taxon>
        <taxon>Fungi</taxon>
        <taxon>Dikarya</taxon>
        <taxon>Ascomycota</taxon>
        <taxon>Pezizomycotina</taxon>
        <taxon>Sordariomycetes</taxon>
        <taxon>Sordariomycetidae</taxon>
        <taxon>Sordariales</taxon>
        <taxon>Schizotheciaceae</taxon>
        <taxon>Schizothecium</taxon>
    </lineage>
</organism>
<accession>A0AA40F8F7</accession>
<feature type="compositionally biased region" description="Polar residues" evidence="1">
    <location>
        <begin position="330"/>
        <end position="349"/>
    </location>
</feature>
<evidence type="ECO:0000313" key="2">
    <source>
        <dbReference type="EMBL" id="KAK0753144.1"/>
    </source>
</evidence>
<name>A0AA40F8F7_9PEZI</name>
<dbReference type="EMBL" id="JAUKUD010000001">
    <property type="protein sequence ID" value="KAK0753144.1"/>
    <property type="molecule type" value="Genomic_DNA"/>
</dbReference>
<feature type="compositionally biased region" description="Basic and acidic residues" evidence="1">
    <location>
        <begin position="58"/>
        <end position="89"/>
    </location>
</feature>
<feature type="compositionally biased region" description="Basic and acidic residues" evidence="1">
    <location>
        <begin position="399"/>
        <end position="408"/>
    </location>
</feature>